<feature type="region of interest" description="Disordered" evidence="1">
    <location>
        <begin position="1"/>
        <end position="29"/>
    </location>
</feature>
<gene>
    <name evidence="2" type="ORF">TTAC_LOCUS8249</name>
</gene>
<proteinExistence type="predicted"/>
<evidence type="ECO:0000313" key="4">
    <source>
        <dbReference type="WBParaSite" id="TTAC_0000826401-mRNA-1"/>
    </source>
</evidence>
<evidence type="ECO:0000313" key="3">
    <source>
        <dbReference type="Proteomes" id="UP000274429"/>
    </source>
</evidence>
<reference evidence="2 3" key="2">
    <citation type="submission" date="2018-11" db="EMBL/GenBank/DDBJ databases">
        <authorList>
            <consortium name="Pathogen Informatics"/>
        </authorList>
    </citation>
    <scope>NUCLEOTIDE SEQUENCE [LARGE SCALE GENOMIC DNA]</scope>
</reference>
<dbReference type="EMBL" id="UYWX01020472">
    <property type="protein sequence ID" value="VDM32766.1"/>
    <property type="molecule type" value="Genomic_DNA"/>
</dbReference>
<sequence>MADERDLRAGKRERKYPDDELWPPTSSSASTMATKLGDFPQIQFESNLVDCADTCGIKIPQGLAIATVMLRSKHVDFLEMKPPHNFLLDRSPPLTDKRKEQLREVALWLLDVNRTVNESMEFLESATPHFLLHVILEIVKLIKPCPLPISNASCGLIKNISFFRDGNPIFKDELEAWTQTTVELSDGVTTPKDLCVDQECYLCNYTRETQICALNLFNTSLYYDAETIVNKKLRDCVAFIIVNAMHLVRTYCSAISPCFCADFDPLAVMRVAKSPPGSVKLFIQRLAEEIAPVLFDIDRAWFIEQMHCRSDITDKRQWVRLHKEAFEVHIMMNILCSNTQKAWNSQCGFEDILFHTEEHGEGCVAEFCACKLSKVLQAARQDCACGQPLPVAN</sequence>
<feature type="compositionally biased region" description="Basic and acidic residues" evidence="1">
    <location>
        <begin position="1"/>
        <end position="18"/>
    </location>
</feature>
<dbReference type="Proteomes" id="UP000274429">
    <property type="component" value="Unassembled WGS sequence"/>
</dbReference>
<accession>A0A0R3X4D3</accession>
<protein>
    <submittedName>
        <fullName evidence="4">Protein unc-79 homolog</fullName>
    </submittedName>
</protein>
<reference evidence="4" key="1">
    <citation type="submission" date="2017-02" db="UniProtKB">
        <authorList>
            <consortium name="WormBaseParasite"/>
        </authorList>
    </citation>
    <scope>IDENTIFICATION</scope>
</reference>
<dbReference type="OrthoDB" id="6222414at2759"/>
<dbReference type="WBParaSite" id="TTAC_0000826401-mRNA-1">
    <property type="protein sequence ID" value="TTAC_0000826401-mRNA-1"/>
    <property type="gene ID" value="TTAC_0000826401"/>
</dbReference>
<dbReference type="AlphaFoldDB" id="A0A0R3X4D3"/>
<keyword evidence="3" id="KW-1185">Reference proteome</keyword>
<name>A0A0R3X4D3_HYDTA</name>
<evidence type="ECO:0000313" key="2">
    <source>
        <dbReference type="EMBL" id="VDM32766.1"/>
    </source>
</evidence>
<dbReference type="STRING" id="6205.A0A0R3X4D3"/>
<evidence type="ECO:0000256" key="1">
    <source>
        <dbReference type="SAM" id="MobiDB-lite"/>
    </source>
</evidence>
<organism evidence="4">
    <name type="scientific">Hydatigena taeniaeformis</name>
    <name type="common">Feline tapeworm</name>
    <name type="synonym">Taenia taeniaeformis</name>
    <dbReference type="NCBI Taxonomy" id="6205"/>
    <lineage>
        <taxon>Eukaryota</taxon>
        <taxon>Metazoa</taxon>
        <taxon>Spiralia</taxon>
        <taxon>Lophotrochozoa</taxon>
        <taxon>Platyhelminthes</taxon>
        <taxon>Cestoda</taxon>
        <taxon>Eucestoda</taxon>
        <taxon>Cyclophyllidea</taxon>
        <taxon>Taeniidae</taxon>
        <taxon>Hydatigera</taxon>
    </lineage>
</organism>